<dbReference type="EMBL" id="QKOE01000005">
    <property type="protein sequence ID" value="PZA16960.1"/>
    <property type="molecule type" value="Genomic_DNA"/>
</dbReference>
<dbReference type="GO" id="GO:0003677">
    <property type="term" value="F:DNA binding"/>
    <property type="evidence" value="ECO:0007669"/>
    <property type="project" value="UniProtKB-KW"/>
</dbReference>
<evidence type="ECO:0000313" key="7">
    <source>
        <dbReference type="EMBL" id="PZA16960.1"/>
    </source>
</evidence>
<gene>
    <name evidence="7" type="ORF">DNK49_09990</name>
</gene>
<dbReference type="RefSeq" id="WP_110524184.1">
    <property type="nucleotide sequence ID" value="NZ_QKOE01000005.1"/>
</dbReference>
<dbReference type="OrthoDB" id="5297163at2"/>
<dbReference type="SUPFAM" id="SSF47598">
    <property type="entry name" value="Ribbon-helix-helix"/>
    <property type="match status" value="1"/>
</dbReference>
<evidence type="ECO:0000256" key="1">
    <source>
        <dbReference type="ARBA" id="ARBA00022491"/>
    </source>
</evidence>
<keyword evidence="2" id="KW-1277">Toxin-antitoxin system</keyword>
<keyword evidence="1" id="KW-0678">Repressor</keyword>
<dbReference type="Proteomes" id="UP000248259">
    <property type="component" value="Unassembled WGS sequence"/>
</dbReference>
<dbReference type="InterPro" id="IPR014795">
    <property type="entry name" value="TacA_1-like"/>
</dbReference>
<organism evidence="7 8">
    <name type="scientific">Parazoarcus communis SWub3 = DSM 12120</name>
    <dbReference type="NCBI Taxonomy" id="1121029"/>
    <lineage>
        <taxon>Bacteria</taxon>
        <taxon>Pseudomonadati</taxon>
        <taxon>Pseudomonadota</taxon>
        <taxon>Betaproteobacteria</taxon>
        <taxon>Rhodocyclales</taxon>
        <taxon>Zoogloeaceae</taxon>
        <taxon>Parazoarcus</taxon>
    </lineage>
</organism>
<accession>A0A323UZ51</accession>
<sequence>MRAAPPSTEAPRRDTLNLRIPPEERNLIDRAAEAAGKTRTDFILSAARRAAEDTLLDRAILSVSPEAYAEFLARLDAPAQPNERLRKTMQTPAPWTRA</sequence>
<keyword evidence="8" id="KW-1185">Reference proteome</keyword>
<dbReference type="PANTHER" id="PTHR35401:SF1">
    <property type="entry name" value="CYTOPLASMIC PROTEIN"/>
    <property type="match status" value="1"/>
</dbReference>
<comment type="similarity">
    <text evidence="6">Belongs to the TacA antitoxin family.</text>
</comment>
<evidence type="ECO:0000256" key="3">
    <source>
        <dbReference type="ARBA" id="ARBA00023015"/>
    </source>
</evidence>
<evidence type="ECO:0000313" key="8">
    <source>
        <dbReference type="Proteomes" id="UP000248259"/>
    </source>
</evidence>
<evidence type="ECO:0000256" key="2">
    <source>
        <dbReference type="ARBA" id="ARBA00022649"/>
    </source>
</evidence>
<name>A0A323UZ51_9RHOO</name>
<dbReference type="Gene3D" id="1.20.5.780">
    <property type="entry name" value="Single helix bin"/>
    <property type="match status" value="1"/>
</dbReference>
<comment type="caution">
    <text evidence="7">The sequence shown here is derived from an EMBL/GenBank/DDBJ whole genome shotgun (WGS) entry which is preliminary data.</text>
</comment>
<dbReference type="InterPro" id="IPR010985">
    <property type="entry name" value="Ribbon_hlx_hlx"/>
</dbReference>
<evidence type="ECO:0000256" key="4">
    <source>
        <dbReference type="ARBA" id="ARBA00023125"/>
    </source>
</evidence>
<evidence type="ECO:0000256" key="5">
    <source>
        <dbReference type="ARBA" id="ARBA00023163"/>
    </source>
</evidence>
<dbReference type="AlphaFoldDB" id="A0A323UZ51"/>
<keyword evidence="3" id="KW-0805">Transcription regulation</keyword>
<reference evidence="7 8" key="1">
    <citation type="submission" date="2018-06" db="EMBL/GenBank/DDBJ databases">
        <title>Azoarcus communis strain SWub3 genome.</title>
        <authorList>
            <person name="Zorraquino Salvo V."/>
            <person name="Toubiana D."/>
            <person name="Blumwald E."/>
        </authorList>
    </citation>
    <scope>NUCLEOTIDE SEQUENCE [LARGE SCALE GENOMIC DNA]</scope>
    <source>
        <strain evidence="7 8">SWub3</strain>
    </source>
</reference>
<dbReference type="Pfam" id="PF08681">
    <property type="entry name" value="TacA1"/>
    <property type="match status" value="1"/>
</dbReference>
<protein>
    <submittedName>
        <fullName evidence="7">CopG family transcriptional regulator</fullName>
    </submittedName>
</protein>
<keyword evidence="4" id="KW-0238">DNA-binding</keyword>
<keyword evidence="5" id="KW-0804">Transcription</keyword>
<dbReference type="GO" id="GO:0006355">
    <property type="term" value="P:regulation of DNA-templated transcription"/>
    <property type="evidence" value="ECO:0007669"/>
    <property type="project" value="InterPro"/>
</dbReference>
<evidence type="ECO:0000256" key="6">
    <source>
        <dbReference type="ARBA" id="ARBA00049988"/>
    </source>
</evidence>
<proteinExistence type="inferred from homology"/>
<dbReference type="PANTHER" id="PTHR35401">
    <property type="entry name" value="COPG FAMILY HELIX-TURN-HELIX PROTEIN-RELATED-RELATED"/>
    <property type="match status" value="1"/>
</dbReference>